<evidence type="ECO:0008006" key="3">
    <source>
        <dbReference type="Google" id="ProtNLM"/>
    </source>
</evidence>
<dbReference type="PIRSF" id="PIRSF016487">
    <property type="entry name" value="CYTH_UCP016487"/>
    <property type="match status" value="1"/>
</dbReference>
<dbReference type="Gene3D" id="2.40.320.10">
    <property type="entry name" value="Hypothetical Protein Pfu-838710-001"/>
    <property type="match status" value="1"/>
</dbReference>
<gene>
    <name evidence="1" type="ORF">CS006_02195</name>
</gene>
<proteinExistence type="predicted"/>
<evidence type="ECO:0000313" key="2">
    <source>
        <dbReference type="Proteomes" id="UP000229095"/>
    </source>
</evidence>
<dbReference type="PANTHER" id="PTHR40114">
    <property type="entry name" value="SLR0698 PROTEIN"/>
    <property type="match status" value="1"/>
</dbReference>
<dbReference type="EMBL" id="PEBI01000001">
    <property type="protein sequence ID" value="PJM73980.1"/>
    <property type="molecule type" value="Genomic_DNA"/>
</dbReference>
<dbReference type="InterPro" id="IPR012042">
    <property type="entry name" value="NeuTTM/CthTTM-like"/>
</dbReference>
<sequence length="205" mass="23668">MSDDFQYERRFFCREFPVEYDDGDAPTLIVQSYFVHQDGFALRIRLRSRDIRVPMGPQTDGLTTLMQYREHFSEAFVTVQGNAVGGTRYEAERTIDANIAIELVLRGGTPIIKNRYSVWLGEDGWEIDVFGANNSGLILAQVERSSPVTNLTIPSFCTAEVTEDQRFYNDGLASKPFITWRDDYYEELERYGAHFSQLFGRNRME</sequence>
<dbReference type="SUPFAM" id="SSF55154">
    <property type="entry name" value="CYTH-like phosphatases"/>
    <property type="match status" value="1"/>
</dbReference>
<dbReference type="Proteomes" id="UP000229095">
    <property type="component" value="Unassembled WGS sequence"/>
</dbReference>
<name>A0A2M9HAZ4_9BIFI</name>
<evidence type="ECO:0000313" key="1">
    <source>
        <dbReference type="EMBL" id="PJM73980.1"/>
    </source>
</evidence>
<protein>
    <recommendedName>
        <fullName evidence="3">CYTH domain-containing protein</fullName>
    </recommendedName>
</protein>
<comment type="caution">
    <text evidence="1">The sequence shown here is derived from an EMBL/GenBank/DDBJ whole genome shotgun (WGS) entry which is preliminary data.</text>
</comment>
<organism evidence="1 2">
    <name type="scientific">Bifidobacterium primatium</name>
    <dbReference type="NCBI Taxonomy" id="2045438"/>
    <lineage>
        <taxon>Bacteria</taxon>
        <taxon>Bacillati</taxon>
        <taxon>Actinomycetota</taxon>
        <taxon>Actinomycetes</taxon>
        <taxon>Bifidobacteriales</taxon>
        <taxon>Bifidobacteriaceae</taxon>
        <taxon>Bifidobacterium</taxon>
    </lineage>
</organism>
<reference evidence="1 2" key="1">
    <citation type="submission" date="2017-10" db="EMBL/GenBank/DDBJ databases">
        <title>Draft genome sequences of strains TRE 1, TRE 9, TRE H and TRI 7, isolated from tamarins, belonging to four potential novel Bifidobacterium species.</title>
        <authorList>
            <person name="Mattarelli P."/>
            <person name="Modesto M."/>
            <person name="Puglisi E."/>
            <person name="Morelli L."/>
            <person name="Spezio C."/>
            <person name="Bonetti A."/>
            <person name="Sandri C."/>
        </authorList>
    </citation>
    <scope>NUCLEOTIDE SEQUENCE [LARGE SCALE GENOMIC DNA]</scope>
    <source>
        <strain evidence="2">TRE1</strain>
    </source>
</reference>
<keyword evidence="2" id="KW-1185">Reference proteome</keyword>
<dbReference type="RefSeq" id="WP_100510123.1">
    <property type="nucleotide sequence ID" value="NZ_PEBI01000001.1"/>
</dbReference>
<accession>A0A2M9HAZ4</accession>
<dbReference type="InterPro" id="IPR033469">
    <property type="entry name" value="CYTH-like_dom_sf"/>
</dbReference>
<dbReference type="PANTHER" id="PTHR40114:SF1">
    <property type="entry name" value="SLR0698 PROTEIN"/>
    <property type="match status" value="1"/>
</dbReference>
<dbReference type="OrthoDB" id="9805588at2"/>
<dbReference type="AlphaFoldDB" id="A0A2M9HAZ4"/>